<proteinExistence type="predicted"/>
<gene>
    <name evidence="2" type="ORF">TG4357_01711</name>
    <name evidence="3" type="ORF">TG4357_01712</name>
</gene>
<keyword evidence="1" id="KW-0732">Signal</keyword>
<evidence type="ECO:0000313" key="2">
    <source>
        <dbReference type="EMBL" id="CUH65189.1"/>
    </source>
</evidence>
<keyword evidence="4" id="KW-1185">Reference proteome</keyword>
<organism evidence="3 4">
    <name type="scientific">Thalassovita gelatinovora</name>
    <name type="common">Thalassobius gelatinovorus</name>
    <dbReference type="NCBI Taxonomy" id="53501"/>
    <lineage>
        <taxon>Bacteria</taxon>
        <taxon>Pseudomonadati</taxon>
        <taxon>Pseudomonadota</taxon>
        <taxon>Alphaproteobacteria</taxon>
        <taxon>Rhodobacterales</taxon>
        <taxon>Roseobacteraceae</taxon>
        <taxon>Thalassovita</taxon>
    </lineage>
</organism>
<feature type="signal peptide" evidence="1">
    <location>
        <begin position="1"/>
        <end position="20"/>
    </location>
</feature>
<evidence type="ECO:0000313" key="4">
    <source>
        <dbReference type="Proteomes" id="UP000051587"/>
    </source>
</evidence>
<dbReference type="RefSeq" id="WP_058262461.1">
    <property type="nucleotide sequence ID" value="NZ_CP051181.1"/>
</dbReference>
<reference evidence="3 4" key="1">
    <citation type="submission" date="2015-09" db="EMBL/GenBank/DDBJ databases">
        <authorList>
            <consortium name="Swine Surveillance"/>
        </authorList>
    </citation>
    <scope>NUCLEOTIDE SEQUENCE [LARGE SCALE GENOMIC DNA]</scope>
    <source>
        <strain evidence="3 4">CECT 4357</strain>
    </source>
</reference>
<name>A0A0P1FVS3_THAGE</name>
<accession>A0A0P1FVS3</accession>
<dbReference type="Proteomes" id="UP000051587">
    <property type="component" value="Unassembled WGS sequence"/>
</dbReference>
<dbReference type="EMBL" id="CYSA01000016">
    <property type="protein sequence ID" value="CUH65190.1"/>
    <property type="molecule type" value="Genomic_DNA"/>
</dbReference>
<protein>
    <submittedName>
        <fullName evidence="3">Uncharacterized protein</fullName>
    </submittedName>
</protein>
<sequence length="99" mass="10779">MKLFITAAAIALTASSVVYADQGYANDTVSTRNVVAATYQDNRDRGQFPTDTLSVTVGQKSVVDAVDYQTERDLGLYQDEAVNVYTFSGQPADTYPSLR</sequence>
<evidence type="ECO:0000256" key="1">
    <source>
        <dbReference type="SAM" id="SignalP"/>
    </source>
</evidence>
<dbReference type="AlphaFoldDB" id="A0A0P1FVS3"/>
<feature type="chain" id="PRO_5007422173" evidence="1">
    <location>
        <begin position="21"/>
        <end position="99"/>
    </location>
</feature>
<evidence type="ECO:0000313" key="3">
    <source>
        <dbReference type="EMBL" id="CUH65190.1"/>
    </source>
</evidence>
<dbReference type="EMBL" id="CYSA01000016">
    <property type="protein sequence ID" value="CUH65189.1"/>
    <property type="molecule type" value="Genomic_DNA"/>
</dbReference>